<proteinExistence type="predicted"/>
<accession>A0ABR7PDY8</accession>
<reference evidence="1 2" key="1">
    <citation type="submission" date="2020-08" db="EMBL/GenBank/DDBJ databases">
        <title>Genome public.</title>
        <authorList>
            <person name="Liu C."/>
            <person name="Sun Q."/>
        </authorList>
    </citation>
    <scope>NUCLEOTIDE SEQUENCE [LARGE SCALE GENOMIC DNA]</scope>
    <source>
        <strain evidence="1 2">3_YM_SP_D4_24.mj</strain>
    </source>
</reference>
<keyword evidence="2" id="KW-1185">Reference proteome</keyword>
<sequence length="88" mass="10371">MFRLMGCIYKDARILKSTVICDESASSRTHKIFSGLNFICLEFDLEKPIWLESNITDFQHHSKTRFTQDNFIEELDFDYLSIEVIEEG</sequence>
<name>A0ABR7PDY8_9FIRM</name>
<gene>
    <name evidence="1" type="ORF">H8712_13250</name>
</gene>
<organism evidence="1 2">
    <name type="scientific">Blautia stercoris</name>
    <dbReference type="NCBI Taxonomy" id="871664"/>
    <lineage>
        <taxon>Bacteria</taxon>
        <taxon>Bacillati</taxon>
        <taxon>Bacillota</taxon>
        <taxon>Clostridia</taxon>
        <taxon>Lachnospirales</taxon>
        <taxon>Lachnospiraceae</taxon>
        <taxon>Blautia</taxon>
    </lineage>
</organism>
<comment type="caution">
    <text evidence="1">The sequence shown here is derived from an EMBL/GenBank/DDBJ whole genome shotgun (WGS) entry which is preliminary data.</text>
</comment>
<dbReference type="EMBL" id="JACRTP010000006">
    <property type="protein sequence ID" value="MBC8629556.1"/>
    <property type="molecule type" value="Genomic_DNA"/>
</dbReference>
<evidence type="ECO:0000313" key="2">
    <source>
        <dbReference type="Proteomes" id="UP000661649"/>
    </source>
</evidence>
<dbReference type="Proteomes" id="UP000661649">
    <property type="component" value="Unassembled WGS sequence"/>
</dbReference>
<dbReference type="RefSeq" id="WP_022302757.1">
    <property type="nucleotide sequence ID" value="NZ_JACRTP010000006.1"/>
</dbReference>
<protein>
    <submittedName>
        <fullName evidence="1">Uncharacterized protein</fullName>
    </submittedName>
</protein>
<evidence type="ECO:0000313" key="1">
    <source>
        <dbReference type="EMBL" id="MBC8629556.1"/>
    </source>
</evidence>